<dbReference type="Pfam" id="PF00384">
    <property type="entry name" value="Molybdopterin"/>
    <property type="match status" value="1"/>
</dbReference>
<dbReference type="Pfam" id="PF12838">
    <property type="entry name" value="Fer4_7"/>
    <property type="match status" value="1"/>
</dbReference>
<feature type="domain" description="4Fe-4S ferredoxin-type" evidence="7">
    <location>
        <begin position="645"/>
        <end position="678"/>
    </location>
</feature>
<reference evidence="9 10" key="1">
    <citation type="submission" date="2016-11" db="EMBL/GenBank/DDBJ databases">
        <authorList>
            <person name="Jaros S."/>
            <person name="Januszkiewicz K."/>
            <person name="Wedrychowicz H."/>
        </authorList>
    </citation>
    <scope>NUCLEOTIDE SEQUENCE [LARGE SCALE GENOMIC DNA]</scope>
    <source>
        <strain evidence="9 10">DSM 14501</strain>
    </source>
</reference>
<dbReference type="Pfam" id="PF04879">
    <property type="entry name" value="Molybdop_Fe4S4"/>
    <property type="match status" value="1"/>
</dbReference>
<dbReference type="PROSITE" id="PS51669">
    <property type="entry name" value="4FE4S_MOW_BIS_MGD"/>
    <property type="match status" value="1"/>
</dbReference>
<dbReference type="Gene3D" id="3.40.228.10">
    <property type="entry name" value="Dimethylsulfoxide Reductase, domain 2"/>
    <property type="match status" value="1"/>
</dbReference>
<dbReference type="GO" id="GO:0046872">
    <property type="term" value="F:metal ion binding"/>
    <property type="evidence" value="ECO:0007669"/>
    <property type="project" value="UniProtKB-KW"/>
</dbReference>
<dbReference type="InterPro" id="IPR001041">
    <property type="entry name" value="2Fe-2S_ferredoxin-type"/>
</dbReference>
<dbReference type="Gene3D" id="2.20.25.90">
    <property type="entry name" value="ADC-like domains"/>
    <property type="match status" value="1"/>
</dbReference>
<evidence type="ECO:0000259" key="7">
    <source>
        <dbReference type="PROSITE" id="PS51379"/>
    </source>
</evidence>
<evidence type="ECO:0000256" key="5">
    <source>
        <dbReference type="ARBA" id="ARBA00023014"/>
    </source>
</evidence>
<dbReference type="GO" id="GO:0051539">
    <property type="term" value="F:4 iron, 4 sulfur cluster binding"/>
    <property type="evidence" value="ECO:0007669"/>
    <property type="project" value="UniProtKB-KW"/>
</dbReference>
<dbReference type="PANTHER" id="PTHR42783:SF3">
    <property type="entry name" value="GLUTAMATE SYNTHASE [NADPH] SMALL CHAIN-RELATED"/>
    <property type="match status" value="1"/>
</dbReference>
<dbReference type="InterPro" id="IPR017896">
    <property type="entry name" value="4Fe4S_Fe-S-bd"/>
</dbReference>
<dbReference type="PRINTS" id="PR00419">
    <property type="entry name" value="ADXRDTASE"/>
</dbReference>
<dbReference type="RefSeq" id="WP_072968519.1">
    <property type="nucleotide sequence ID" value="NZ_FRAJ01000022.1"/>
</dbReference>
<evidence type="ECO:0000256" key="4">
    <source>
        <dbReference type="ARBA" id="ARBA00023004"/>
    </source>
</evidence>
<evidence type="ECO:0000259" key="8">
    <source>
        <dbReference type="PROSITE" id="PS51669"/>
    </source>
</evidence>
<feature type="domain" description="2Fe-2S ferredoxin-type" evidence="6">
    <location>
        <begin position="2"/>
        <end position="80"/>
    </location>
</feature>
<evidence type="ECO:0000256" key="3">
    <source>
        <dbReference type="ARBA" id="ARBA00022737"/>
    </source>
</evidence>
<dbReference type="PROSITE" id="PS00490">
    <property type="entry name" value="MOLYBDOPTERIN_PROK_2"/>
    <property type="match status" value="1"/>
</dbReference>
<keyword evidence="1" id="KW-0004">4Fe-4S</keyword>
<sequence length="1194" mass="133377">MFEVRLNINGKEVVGRKGQTILEVARENGIEIPTLCHDERVKQYGGCGLCVVEVEGVSKLLRACSTEVKEGMVIETNTERVKSSRKIALELLLSDHVGDCRPPCMLACPANTDCQGYVGLIANGQYKEALKLIKEQIPLPASIGRICPHPCEDACRRRLVEEPVAIAWLKRFVADMDLKDEDVFIPEIKPATGKRVAVIGGGPSGLTAAYYLAKEGHRVVIYEAMPEMGGMLRYGIPQYRLPKEILNKEIKIIEKMGVKMLTNIRIGRDVKLSHIREQFDAVYISIGAWRSSSLNCPGEDLEGVIGGINFLTKFAVNEPIKTGDRIAVVGGGNTAIDACRTAIRLGAKKVYALYRRTKVEMPAEEVEVKEAEEEGVIFKFLVEPIEIIGENGRVKKIRLQKMKLGEPDKSGRRKPVPIKGEEEIIEVDSVICSIGQKVDIEGFEELELTKKGTIHTDENTFLTNIPGVFAGGDATNKGPSIAIEAIGEGKRAAQVICRYLEGEVIPYKKPYYVQRDDLKEDDFEHIRKVYRPAMPHLRANIRKHNFEEIVKGYTEEDAKKEAMRCLECGCHDYFECKLIKYANQYDVEPKRFSGEVHKREIKEDHPFIYRNPDKCILCGLCVRICEEVMGIRALGLVNRGFDTIVRPALDSPLKETDCISCGQCISVCPTGALGEKLYIDKSVPVKTNTTKTICAYCSIGCNIDLNTRGDLLLRSLPSRKSKVDGGLLCIKGRFGFEMTTKERLKKPLIRKEGKLQEVSWEEAFIYTTKKAQSLTLLYGSNSLAVSISDRYTNEEIYLASKFASKVLKTDNICSFNRRIGGIKDVLGYDASTNTFDELLSTDTIILIGSDVIKDYTIVGLKIKKAVDNGAKLITINPFVSQVDEYSFMKVTPENNVRFLKEIMKALIDGGFVSDEKRVLGFEELKKDLKGIKVSEEAKKIAEIYGKSKKAIIVFAQNNITVSAARLIANLAVVSGHIGKARSGIIQLKPNNNSQGLSDILRTCKDSKEIIKGIRNKNIKGLLVFGEDIPHIDLSGLDFLMVQDTHLTETAKKADVVLPAASFVESRGTFTSSERRIQKIHRAIKPICKLENWQIIVKLANALSTNMEYSHPDDILNEISLNIPEYFKADKEVCEGVFWPVGSNRILYTNGKGFNFNDKKARLKVVKDDRLFDELKNTDNLKNTFLNKVRKEGIL</sequence>
<protein>
    <submittedName>
        <fullName evidence="9">Formate dehydrogenase major subunit</fullName>
    </submittedName>
</protein>
<feature type="domain" description="4Fe-4S ferredoxin-type" evidence="7">
    <location>
        <begin position="606"/>
        <end position="634"/>
    </location>
</feature>
<dbReference type="GO" id="GO:0016491">
    <property type="term" value="F:oxidoreductase activity"/>
    <property type="evidence" value="ECO:0007669"/>
    <property type="project" value="InterPro"/>
</dbReference>
<dbReference type="Gene3D" id="3.30.70.20">
    <property type="match status" value="1"/>
</dbReference>
<dbReference type="Gene3D" id="3.50.50.60">
    <property type="entry name" value="FAD/NAD(P)-binding domain"/>
    <property type="match status" value="2"/>
</dbReference>
<dbReference type="SUPFAM" id="SSF51905">
    <property type="entry name" value="FAD/NAD(P)-binding domain"/>
    <property type="match status" value="1"/>
</dbReference>
<keyword evidence="2" id="KW-0479">Metal-binding</keyword>
<dbReference type="Pfam" id="PF13510">
    <property type="entry name" value="Fer2_4"/>
    <property type="match status" value="1"/>
</dbReference>
<gene>
    <name evidence="9" type="ORF">SAMN02745883_02214</name>
</gene>
<dbReference type="Pfam" id="PF07992">
    <property type="entry name" value="Pyr_redox_2"/>
    <property type="match status" value="1"/>
</dbReference>
<keyword evidence="5" id="KW-0411">Iron-sulfur</keyword>
<keyword evidence="4" id="KW-0408">Iron</keyword>
<evidence type="ECO:0000256" key="2">
    <source>
        <dbReference type="ARBA" id="ARBA00022723"/>
    </source>
</evidence>
<evidence type="ECO:0000313" key="10">
    <source>
        <dbReference type="Proteomes" id="UP000184082"/>
    </source>
</evidence>
<dbReference type="InterPro" id="IPR036010">
    <property type="entry name" value="2Fe-2S_ferredoxin-like_sf"/>
</dbReference>
<dbReference type="FunFam" id="3.30.70.20:FF:000035">
    <property type="entry name" value="Iron hydrogenase 1"/>
    <property type="match status" value="1"/>
</dbReference>
<dbReference type="SMART" id="SM00926">
    <property type="entry name" value="Molybdop_Fe4S4"/>
    <property type="match status" value="1"/>
</dbReference>
<evidence type="ECO:0000259" key="6">
    <source>
        <dbReference type="PROSITE" id="PS51085"/>
    </source>
</evidence>
<feature type="domain" description="4Fe-4S Mo/W bis-MGD-type" evidence="8">
    <location>
        <begin position="687"/>
        <end position="743"/>
    </location>
</feature>
<dbReference type="Proteomes" id="UP000184082">
    <property type="component" value="Unassembled WGS sequence"/>
</dbReference>
<dbReference type="SUPFAM" id="SSF54292">
    <property type="entry name" value="2Fe-2S ferredoxin-like"/>
    <property type="match status" value="1"/>
</dbReference>
<dbReference type="SUPFAM" id="SSF46548">
    <property type="entry name" value="alpha-helical ferredoxin"/>
    <property type="match status" value="1"/>
</dbReference>
<dbReference type="SUPFAM" id="SSF53706">
    <property type="entry name" value="Formate dehydrogenase/DMSO reductase, domains 1-3"/>
    <property type="match status" value="1"/>
</dbReference>
<dbReference type="Pfam" id="PF14691">
    <property type="entry name" value="Fer4_20"/>
    <property type="match status" value="1"/>
</dbReference>
<proteinExistence type="predicted"/>
<dbReference type="SUPFAM" id="SSF51971">
    <property type="entry name" value="Nucleotide-binding domain"/>
    <property type="match status" value="1"/>
</dbReference>
<organism evidence="9 10">
    <name type="scientific">Caminicella sporogenes DSM 14501</name>
    <dbReference type="NCBI Taxonomy" id="1121266"/>
    <lineage>
        <taxon>Bacteria</taxon>
        <taxon>Bacillati</taxon>
        <taxon>Bacillota</taxon>
        <taxon>Clostridia</taxon>
        <taxon>Peptostreptococcales</taxon>
        <taxon>Caminicellaceae</taxon>
        <taxon>Caminicella</taxon>
    </lineage>
</organism>
<dbReference type="FunFam" id="3.10.20.740:FF:000003">
    <property type="entry name" value="Formate dehydrogenase subunit alpha"/>
    <property type="match status" value="1"/>
</dbReference>
<evidence type="ECO:0000256" key="1">
    <source>
        <dbReference type="ARBA" id="ARBA00022485"/>
    </source>
</evidence>
<dbReference type="EMBL" id="FRAJ01000022">
    <property type="protein sequence ID" value="SHK50721.1"/>
    <property type="molecule type" value="Genomic_DNA"/>
</dbReference>
<dbReference type="Gene3D" id="3.10.20.740">
    <property type="match status" value="1"/>
</dbReference>
<keyword evidence="10" id="KW-1185">Reference proteome</keyword>
<dbReference type="PROSITE" id="PS00198">
    <property type="entry name" value="4FE4S_FER_1"/>
    <property type="match status" value="1"/>
</dbReference>
<dbReference type="Gene3D" id="3.40.50.740">
    <property type="match status" value="2"/>
</dbReference>
<dbReference type="PROSITE" id="PS51379">
    <property type="entry name" value="4FE4S_FER_2"/>
    <property type="match status" value="2"/>
</dbReference>
<accession>A0A1M6T1A2</accession>
<dbReference type="InterPro" id="IPR006656">
    <property type="entry name" value="Mopterin_OxRdtase"/>
</dbReference>
<evidence type="ECO:0000313" key="9">
    <source>
        <dbReference type="EMBL" id="SHK50721.1"/>
    </source>
</evidence>
<dbReference type="InterPro" id="IPR028261">
    <property type="entry name" value="DPD_II"/>
</dbReference>
<dbReference type="InterPro" id="IPR006655">
    <property type="entry name" value="Mopterin_OxRdtase_prok_CS"/>
</dbReference>
<dbReference type="InterPro" id="IPR023753">
    <property type="entry name" value="FAD/NAD-binding_dom"/>
</dbReference>
<dbReference type="InterPro" id="IPR006963">
    <property type="entry name" value="Mopterin_OxRdtase_4Fe-4S_dom"/>
</dbReference>
<dbReference type="STRING" id="1121266.SAMN02745883_02214"/>
<dbReference type="PANTHER" id="PTHR42783">
    <property type="entry name" value="GLUTAMATE SYNTHASE [NADPH] SMALL CHAIN"/>
    <property type="match status" value="1"/>
</dbReference>
<dbReference type="PROSITE" id="PS51085">
    <property type="entry name" value="2FE2S_FER_2"/>
    <property type="match status" value="1"/>
</dbReference>
<dbReference type="AlphaFoldDB" id="A0A1M6T1A2"/>
<dbReference type="InterPro" id="IPR036188">
    <property type="entry name" value="FAD/NAD-bd_sf"/>
</dbReference>
<dbReference type="CDD" id="cd00207">
    <property type="entry name" value="fer2"/>
    <property type="match status" value="1"/>
</dbReference>
<dbReference type="InterPro" id="IPR017900">
    <property type="entry name" value="4Fe4S_Fe_S_CS"/>
</dbReference>
<keyword evidence="3" id="KW-0677">Repeat</keyword>
<dbReference type="SUPFAM" id="SSF54862">
    <property type="entry name" value="4Fe-4S ferredoxins"/>
    <property type="match status" value="1"/>
</dbReference>
<name>A0A1M6T1A2_9FIRM</name>